<name>A0A834M6T4_RHYFE</name>
<evidence type="ECO:0000256" key="1">
    <source>
        <dbReference type="ARBA" id="ARBA00004614"/>
    </source>
</evidence>
<evidence type="ECO:0000313" key="11">
    <source>
        <dbReference type="Proteomes" id="UP000625711"/>
    </source>
</evidence>
<keyword evidence="5 9" id="KW-1133">Transmembrane helix</keyword>
<evidence type="ECO:0008006" key="12">
    <source>
        <dbReference type="Google" id="ProtNLM"/>
    </source>
</evidence>
<dbReference type="AlphaFoldDB" id="A0A834M6T4"/>
<evidence type="ECO:0000256" key="3">
    <source>
        <dbReference type="ARBA" id="ARBA00022692"/>
    </source>
</evidence>
<comment type="caution">
    <text evidence="10">The sequence shown here is derived from an EMBL/GenBank/DDBJ whole genome shotgun (WGS) entry which is preliminary data.</text>
</comment>
<keyword evidence="7 9" id="KW-0472">Membrane</keyword>
<evidence type="ECO:0000256" key="8">
    <source>
        <dbReference type="ARBA" id="ARBA00023180"/>
    </source>
</evidence>
<reference evidence="10" key="1">
    <citation type="submission" date="2020-08" db="EMBL/GenBank/DDBJ databases">
        <title>Genome sequencing and assembly of the red palm weevil Rhynchophorus ferrugineus.</title>
        <authorList>
            <person name="Dias G.B."/>
            <person name="Bergman C.M."/>
            <person name="Manee M."/>
        </authorList>
    </citation>
    <scope>NUCLEOTIDE SEQUENCE</scope>
    <source>
        <strain evidence="10">AA-2017</strain>
        <tissue evidence="10">Whole larva</tissue>
    </source>
</reference>
<keyword evidence="8" id="KW-0325">Glycoprotein</keyword>
<dbReference type="Pfam" id="PF12280">
    <property type="entry name" value="BSMAP"/>
    <property type="match status" value="2"/>
</dbReference>
<proteinExistence type="inferred from homology"/>
<keyword evidence="4" id="KW-0732">Signal</keyword>
<keyword evidence="3 9" id="KW-0812">Transmembrane</keyword>
<keyword evidence="6" id="KW-0333">Golgi apparatus</keyword>
<keyword evidence="11" id="KW-1185">Reference proteome</keyword>
<dbReference type="PANTHER" id="PTHR28652:SF2">
    <property type="entry name" value="TRANSMEMBRANE PROTEIN 59-LIKE PROTEIN"/>
    <property type="match status" value="1"/>
</dbReference>
<evidence type="ECO:0000256" key="6">
    <source>
        <dbReference type="ARBA" id="ARBA00023034"/>
    </source>
</evidence>
<evidence type="ECO:0000256" key="5">
    <source>
        <dbReference type="ARBA" id="ARBA00022989"/>
    </source>
</evidence>
<accession>A0A834M6T4</accession>
<organism evidence="10 11">
    <name type="scientific">Rhynchophorus ferrugineus</name>
    <name type="common">Red palm weevil</name>
    <name type="synonym">Curculio ferrugineus</name>
    <dbReference type="NCBI Taxonomy" id="354439"/>
    <lineage>
        <taxon>Eukaryota</taxon>
        <taxon>Metazoa</taxon>
        <taxon>Ecdysozoa</taxon>
        <taxon>Arthropoda</taxon>
        <taxon>Hexapoda</taxon>
        <taxon>Insecta</taxon>
        <taxon>Pterygota</taxon>
        <taxon>Neoptera</taxon>
        <taxon>Endopterygota</taxon>
        <taxon>Coleoptera</taxon>
        <taxon>Polyphaga</taxon>
        <taxon>Cucujiformia</taxon>
        <taxon>Curculionidae</taxon>
        <taxon>Dryophthorinae</taxon>
        <taxon>Rhynchophorus</taxon>
    </lineage>
</organism>
<protein>
    <recommendedName>
        <fullName evidence="12">Transmembrane protein 59-like</fullName>
    </recommendedName>
</protein>
<dbReference type="Proteomes" id="UP000625711">
    <property type="component" value="Unassembled WGS sequence"/>
</dbReference>
<dbReference type="InterPro" id="IPR022065">
    <property type="entry name" value="Uncharacterised_TMEM59"/>
</dbReference>
<evidence type="ECO:0000256" key="4">
    <source>
        <dbReference type="ARBA" id="ARBA00022729"/>
    </source>
</evidence>
<dbReference type="EMBL" id="JAACXV010014121">
    <property type="protein sequence ID" value="KAF7270226.1"/>
    <property type="molecule type" value="Genomic_DNA"/>
</dbReference>
<evidence type="ECO:0000256" key="7">
    <source>
        <dbReference type="ARBA" id="ARBA00023136"/>
    </source>
</evidence>
<dbReference type="GO" id="GO:0000139">
    <property type="term" value="C:Golgi membrane"/>
    <property type="evidence" value="ECO:0007669"/>
    <property type="project" value="UniProtKB-SubCell"/>
</dbReference>
<sequence length="296" mass="33640">MKTYIRLSIHAVWICVIFNIAWTFDLFPINLSVKDQCVNLCQSEKLPILEPDNFESIVCQSGCRFFNIIKISRGFDINPAIRHCHITCNESYSFPKERKVCTTGCELIASKTEIDAEFLIQSDEEKAKNELVLGEPDSDLLETELLSDPSIKNQLEIGLNVDYKIPETHIRTMPIEGNLEINKHTSGDWLDCASKNSGIPRWILLSIMLGTVIVAIWLTLSIESRRGVEDIEEGIILDVPNDVSLLEDYIIEKDCSIFEKDYFFNNTAFIPPPKYSEINDSLPPNYSDVIKSTNNV</sequence>
<dbReference type="OrthoDB" id="6371519at2759"/>
<dbReference type="PANTHER" id="PTHR28652">
    <property type="entry name" value="TRANSMEMBRANE PROTEIN 59-LIKE PROTEIN"/>
    <property type="match status" value="1"/>
</dbReference>
<gene>
    <name evidence="10" type="ORF">GWI33_016776</name>
</gene>
<comment type="similarity">
    <text evidence="2">Belongs to the TMEM59 family.</text>
</comment>
<comment type="subcellular location">
    <subcellularLocation>
        <location evidence="1">Golgi apparatus membrane</location>
        <topology evidence="1">Single-pass type I membrane protein</topology>
    </subcellularLocation>
</comment>
<evidence type="ECO:0000256" key="2">
    <source>
        <dbReference type="ARBA" id="ARBA00009643"/>
    </source>
</evidence>
<feature type="transmembrane region" description="Helical" evidence="9">
    <location>
        <begin position="202"/>
        <end position="220"/>
    </location>
</feature>
<evidence type="ECO:0000256" key="9">
    <source>
        <dbReference type="SAM" id="Phobius"/>
    </source>
</evidence>
<evidence type="ECO:0000313" key="10">
    <source>
        <dbReference type="EMBL" id="KAF7270226.1"/>
    </source>
</evidence>